<dbReference type="AlphaFoldDB" id="A0AAW6XUN2"/>
<protein>
    <submittedName>
        <fullName evidence="4">Uncharacterized protein</fullName>
    </submittedName>
</protein>
<dbReference type="PANTHER" id="PTHR11638:SF18">
    <property type="entry name" value="HEAT SHOCK PROTEIN 104"/>
    <property type="match status" value="1"/>
</dbReference>
<proteinExistence type="predicted"/>
<dbReference type="InterPro" id="IPR050130">
    <property type="entry name" value="ClpA_ClpB"/>
</dbReference>
<name>A0AAW6XUN2_STRAG</name>
<dbReference type="GO" id="GO:0034605">
    <property type="term" value="P:cellular response to heat"/>
    <property type="evidence" value="ECO:0007669"/>
    <property type="project" value="TreeGrafter"/>
</dbReference>
<keyword evidence="1" id="KW-0547">Nucleotide-binding</keyword>
<feature type="non-terminal residue" evidence="4">
    <location>
        <position position="83"/>
    </location>
</feature>
<reference evidence="4" key="1">
    <citation type="submission" date="2023-05" db="EMBL/GenBank/DDBJ databases">
        <title>Cataloging the Phylogenetic Diversity of Human Bladder Bacteria.</title>
        <authorList>
            <person name="Du J."/>
        </authorList>
    </citation>
    <scope>NUCLEOTIDE SEQUENCE</scope>
    <source>
        <strain evidence="4">UMB8703</strain>
    </source>
</reference>
<evidence type="ECO:0000256" key="2">
    <source>
        <dbReference type="ARBA" id="ARBA00022840"/>
    </source>
</evidence>
<gene>
    <name evidence="4" type="ORF">QP229_12600</name>
</gene>
<comment type="function">
    <text evidence="3">Part of a stress-induced multi-chaperone system, it is involved in the recovery of the cell from heat-induced damage, in cooperation with DnaK, DnaJ and GrpE. Acts before DnaK, in the processing of protein aggregates. Protein binding stimulates the ATPase activity; ATP hydrolysis unfolds the denatured protein aggregates, which probably helps expose new hydrophobic binding sites on the surface of ClpB-bound aggregates, contributing to the solubilization and refolding of denatured protein aggregates by DnaK.</text>
</comment>
<dbReference type="Proteomes" id="UP001230629">
    <property type="component" value="Unassembled WGS sequence"/>
</dbReference>
<dbReference type="PANTHER" id="PTHR11638">
    <property type="entry name" value="ATP-DEPENDENT CLP PROTEASE"/>
    <property type="match status" value="1"/>
</dbReference>
<feature type="non-terminal residue" evidence="4">
    <location>
        <position position="1"/>
    </location>
</feature>
<dbReference type="Gene3D" id="3.40.50.300">
    <property type="entry name" value="P-loop containing nucleotide triphosphate hydrolases"/>
    <property type="match status" value="1"/>
</dbReference>
<dbReference type="EMBL" id="JASOIH010000535">
    <property type="protein sequence ID" value="MDK6900789.1"/>
    <property type="molecule type" value="Genomic_DNA"/>
</dbReference>
<dbReference type="GO" id="GO:0005524">
    <property type="term" value="F:ATP binding"/>
    <property type="evidence" value="ECO:0007669"/>
    <property type="project" value="UniProtKB-KW"/>
</dbReference>
<accession>A0AAW6XUN2</accession>
<comment type="caution">
    <text evidence="4">The sequence shown here is derived from an EMBL/GenBank/DDBJ whole genome shotgun (WGS) entry which is preliminary data.</text>
</comment>
<evidence type="ECO:0000313" key="5">
    <source>
        <dbReference type="Proteomes" id="UP001230629"/>
    </source>
</evidence>
<evidence type="ECO:0000313" key="4">
    <source>
        <dbReference type="EMBL" id="MDK6900789.1"/>
    </source>
</evidence>
<keyword evidence="2" id="KW-0067">ATP-binding</keyword>
<dbReference type="GO" id="GO:0016887">
    <property type="term" value="F:ATP hydrolysis activity"/>
    <property type="evidence" value="ECO:0007669"/>
    <property type="project" value="TreeGrafter"/>
</dbReference>
<organism evidence="4 5">
    <name type="scientific">Streptococcus agalactiae</name>
    <dbReference type="NCBI Taxonomy" id="1311"/>
    <lineage>
        <taxon>Bacteria</taxon>
        <taxon>Bacillati</taxon>
        <taxon>Bacillota</taxon>
        <taxon>Bacilli</taxon>
        <taxon>Lactobacillales</taxon>
        <taxon>Streptococcaceae</taxon>
        <taxon>Streptococcus</taxon>
    </lineage>
</organism>
<evidence type="ECO:0000256" key="3">
    <source>
        <dbReference type="ARBA" id="ARBA00025613"/>
    </source>
</evidence>
<evidence type="ECO:0000256" key="1">
    <source>
        <dbReference type="ARBA" id="ARBA00022741"/>
    </source>
</evidence>
<dbReference type="GO" id="GO:0005737">
    <property type="term" value="C:cytoplasm"/>
    <property type="evidence" value="ECO:0007669"/>
    <property type="project" value="TreeGrafter"/>
</dbReference>
<dbReference type="InterPro" id="IPR027417">
    <property type="entry name" value="P-loop_NTPase"/>
</dbReference>
<sequence length="83" mass="8883">LMAIAASQSQAGEILRGAGASHEALRATLPRVRTAKVDSADPEGTFQAMEKYGQDLTAMAREGKMDPVIGRDSEIRRVVQVLS</sequence>